<organism evidence="1 2">
    <name type="scientific">Paractinoplanes toevensis</name>
    <dbReference type="NCBI Taxonomy" id="571911"/>
    <lineage>
        <taxon>Bacteria</taxon>
        <taxon>Bacillati</taxon>
        <taxon>Actinomycetota</taxon>
        <taxon>Actinomycetes</taxon>
        <taxon>Micromonosporales</taxon>
        <taxon>Micromonosporaceae</taxon>
        <taxon>Paractinoplanes</taxon>
    </lineage>
</organism>
<dbReference type="RefSeq" id="WP_213013577.1">
    <property type="nucleotide sequence ID" value="NZ_BOQN01000173.1"/>
</dbReference>
<dbReference type="Gene3D" id="2.60.120.580">
    <property type="entry name" value="Acetamidase/Formamidase-like domains"/>
    <property type="match status" value="1"/>
</dbReference>
<dbReference type="PANTHER" id="PTHR31891:SF1">
    <property type="entry name" value="FORMAMIDASE C869.04-RELATED"/>
    <property type="match status" value="1"/>
</dbReference>
<keyword evidence="2" id="KW-1185">Reference proteome</keyword>
<dbReference type="SUPFAM" id="SSF141130">
    <property type="entry name" value="Acetamidase/Formamidase-like"/>
    <property type="match status" value="1"/>
</dbReference>
<sequence length="334" mass="35111">MPDDPLFLDATPATVGYTFGGREPVATIYPGELVRLRTWDCFGGKVTSTDDLPSQVCQFPYLNPVTGPLWVDGARPGDTLAVHLVDLTPVGEVGWSATFPHFGALTGTPTTAMLHPALEERVWQYRIDAANGTVGFTASNGDYTAELALQPMLGTIGVAPAAGEVRMSIVPGVHGGNLDTPLLTAGATLYLPVGIDGALLAVGDGHARQGEGELCGVAVEVPMDVTLTVEVIADVPTSLPRLETDTQLASIGIARPLDDAYRSAHADLIGLLADLTGLDQLDAYQLLSQAGTARIGNMVDKQYTIAASLDKSLLYGAEPYRGAHRRLRALGGRP</sequence>
<dbReference type="Pfam" id="PF03069">
    <property type="entry name" value="FmdA_AmdA"/>
    <property type="match status" value="1"/>
</dbReference>
<name>A0A919WCX8_9ACTN</name>
<dbReference type="Gene3D" id="3.10.28.20">
    <property type="entry name" value="Acetamidase/Formamidase-like domains"/>
    <property type="match status" value="1"/>
</dbReference>
<gene>
    <name evidence="1" type="ORF">Ato02nite_097500</name>
</gene>
<dbReference type="PANTHER" id="PTHR31891">
    <property type="entry name" value="FORMAMIDASE C869.04-RELATED"/>
    <property type="match status" value="1"/>
</dbReference>
<evidence type="ECO:0000313" key="1">
    <source>
        <dbReference type="EMBL" id="GIM97957.1"/>
    </source>
</evidence>
<dbReference type="Gene3D" id="2.40.10.120">
    <property type="match status" value="1"/>
</dbReference>
<protein>
    <submittedName>
        <fullName evidence="1">Amidase</fullName>
    </submittedName>
</protein>
<dbReference type="AlphaFoldDB" id="A0A919WCX8"/>
<comment type="caution">
    <text evidence="1">The sequence shown here is derived from an EMBL/GenBank/DDBJ whole genome shotgun (WGS) entry which is preliminary data.</text>
</comment>
<dbReference type="InterPro" id="IPR004304">
    <property type="entry name" value="FmdA_AmdA"/>
</dbReference>
<dbReference type="EMBL" id="BOQN01000173">
    <property type="protein sequence ID" value="GIM97957.1"/>
    <property type="molecule type" value="Genomic_DNA"/>
</dbReference>
<dbReference type="GO" id="GO:0016811">
    <property type="term" value="F:hydrolase activity, acting on carbon-nitrogen (but not peptide) bonds, in linear amides"/>
    <property type="evidence" value="ECO:0007669"/>
    <property type="project" value="InterPro"/>
</dbReference>
<evidence type="ECO:0000313" key="2">
    <source>
        <dbReference type="Proteomes" id="UP000677082"/>
    </source>
</evidence>
<reference evidence="1 2" key="1">
    <citation type="submission" date="2021-03" db="EMBL/GenBank/DDBJ databases">
        <title>Whole genome shotgun sequence of Actinoplanes toevensis NBRC 105298.</title>
        <authorList>
            <person name="Komaki H."/>
            <person name="Tamura T."/>
        </authorList>
    </citation>
    <scope>NUCLEOTIDE SEQUENCE [LARGE SCALE GENOMIC DNA]</scope>
    <source>
        <strain evidence="1 2">NBRC 105298</strain>
    </source>
</reference>
<accession>A0A919WCX8</accession>
<proteinExistence type="predicted"/>
<dbReference type="Proteomes" id="UP000677082">
    <property type="component" value="Unassembled WGS sequence"/>
</dbReference>